<dbReference type="GO" id="GO:0003700">
    <property type="term" value="F:DNA-binding transcription factor activity"/>
    <property type="evidence" value="ECO:0007669"/>
    <property type="project" value="InterPro"/>
</dbReference>
<dbReference type="SUPFAM" id="SSF46785">
    <property type="entry name" value="Winged helix' DNA-binding domain"/>
    <property type="match status" value="2"/>
</dbReference>
<dbReference type="InterPro" id="IPR036390">
    <property type="entry name" value="WH_DNA-bd_sf"/>
</dbReference>
<evidence type="ECO:0000256" key="2">
    <source>
        <dbReference type="ARBA" id="ARBA00023015"/>
    </source>
</evidence>
<dbReference type="EMBL" id="VHSG01000019">
    <property type="protein sequence ID" value="TQV72724.1"/>
    <property type="molecule type" value="Genomic_DNA"/>
</dbReference>
<accession>A0A545T679</accession>
<dbReference type="InterPro" id="IPR000847">
    <property type="entry name" value="LysR_HTH_N"/>
</dbReference>
<dbReference type="Pfam" id="PF03466">
    <property type="entry name" value="LysR_substrate"/>
    <property type="match status" value="1"/>
</dbReference>
<evidence type="ECO:0000256" key="3">
    <source>
        <dbReference type="ARBA" id="ARBA00023125"/>
    </source>
</evidence>
<evidence type="ECO:0000313" key="6">
    <source>
        <dbReference type="EMBL" id="TQV72724.1"/>
    </source>
</evidence>
<dbReference type="GO" id="GO:0005829">
    <property type="term" value="C:cytosol"/>
    <property type="evidence" value="ECO:0007669"/>
    <property type="project" value="TreeGrafter"/>
</dbReference>
<dbReference type="GO" id="GO:0003677">
    <property type="term" value="F:DNA binding"/>
    <property type="evidence" value="ECO:0007669"/>
    <property type="project" value="UniProtKB-KW"/>
</dbReference>
<evidence type="ECO:0000256" key="1">
    <source>
        <dbReference type="ARBA" id="ARBA00009437"/>
    </source>
</evidence>
<evidence type="ECO:0000256" key="4">
    <source>
        <dbReference type="ARBA" id="ARBA00023163"/>
    </source>
</evidence>
<feature type="domain" description="HTH lysR-type" evidence="5">
    <location>
        <begin position="112"/>
        <end position="169"/>
    </location>
</feature>
<dbReference type="OrthoDB" id="196624at2"/>
<dbReference type="Pfam" id="PF00126">
    <property type="entry name" value="HTH_1"/>
    <property type="match status" value="2"/>
</dbReference>
<dbReference type="PANTHER" id="PTHR30419:SF14">
    <property type="entry name" value="LYSR FAMILY TRANSCRIPTIONAL REGULATOR"/>
    <property type="match status" value="1"/>
</dbReference>
<organism evidence="6 7">
    <name type="scientific">Exilibacterium tricleocarpae</name>
    <dbReference type="NCBI Taxonomy" id="2591008"/>
    <lineage>
        <taxon>Bacteria</taxon>
        <taxon>Pseudomonadati</taxon>
        <taxon>Pseudomonadota</taxon>
        <taxon>Gammaproteobacteria</taxon>
        <taxon>Cellvibrionales</taxon>
        <taxon>Cellvibrionaceae</taxon>
        <taxon>Exilibacterium</taxon>
    </lineage>
</organism>
<feature type="domain" description="HTH lysR-type" evidence="5">
    <location>
        <begin position="11"/>
        <end position="68"/>
    </location>
</feature>
<reference evidence="6 7" key="1">
    <citation type="submission" date="2019-06" db="EMBL/GenBank/DDBJ databases">
        <title>Whole genome sequence for Cellvibrionaceae sp. R142.</title>
        <authorList>
            <person name="Wang G."/>
        </authorList>
    </citation>
    <scope>NUCLEOTIDE SEQUENCE [LARGE SCALE GENOMIC DNA]</scope>
    <source>
        <strain evidence="6 7">R142</strain>
    </source>
</reference>
<comment type="similarity">
    <text evidence="1">Belongs to the LysR transcriptional regulatory family.</text>
</comment>
<sequence length="413" mass="46589">MGIVDIGVVDLSLRHLKAALYVSQYNNATRAANHLNRSQTAITKAINDLEQKLGVSLFDRSSLGMIPTVYGEALTRRVRLAEAEFAAAGRAHRSFCPSRREGHNISIFSMEISYKRLAALIALYETKDTSAAAKQLNITRTAIYNTVKQLEDLLELPLFERQPNGMTSTRFCSILARHVKLAFAQIRYAIEDIANLNGITRGSVVIGTLPYTRTLLTPRAINNMLKDNRELDISTREGPYNLLEASLRSGDLDFIVGALREKVSTPELIMENLFEDRLAIIARKDHPLFKWRNIPLPELEHLTWVLPPRQTPSRALFEELLNKNGVKSPEHYVESSSLSTIRGLLLESDRVALLSEHQIYYEKKHGMLDVLPIDLEETYRPIGVTMRAHTQPSPAAQLFLSHLRNVAQQMALR</sequence>
<gene>
    <name evidence="6" type="ORF">FKG94_18740</name>
</gene>
<keyword evidence="4" id="KW-0804">Transcription</keyword>
<dbReference type="InterPro" id="IPR005119">
    <property type="entry name" value="LysR_subst-bd"/>
</dbReference>
<dbReference type="PRINTS" id="PR00039">
    <property type="entry name" value="HTHLYSR"/>
</dbReference>
<dbReference type="Gene3D" id="1.10.10.10">
    <property type="entry name" value="Winged helix-like DNA-binding domain superfamily/Winged helix DNA-binding domain"/>
    <property type="match status" value="2"/>
</dbReference>
<dbReference type="SUPFAM" id="SSF53850">
    <property type="entry name" value="Periplasmic binding protein-like II"/>
    <property type="match status" value="1"/>
</dbReference>
<dbReference type="Proteomes" id="UP000319732">
    <property type="component" value="Unassembled WGS sequence"/>
</dbReference>
<proteinExistence type="inferred from homology"/>
<dbReference type="InterPro" id="IPR050950">
    <property type="entry name" value="HTH-type_LysR_regulators"/>
</dbReference>
<protein>
    <submittedName>
        <fullName evidence="6">LysR family transcriptional regulator</fullName>
    </submittedName>
</protein>
<dbReference type="InterPro" id="IPR036388">
    <property type="entry name" value="WH-like_DNA-bd_sf"/>
</dbReference>
<dbReference type="RefSeq" id="WP_142928454.1">
    <property type="nucleotide sequence ID" value="NZ_ML660098.1"/>
</dbReference>
<keyword evidence="3" id="KW-0238">DNA-binding</keyword>
<dbReference type="AlphaFoldDB" id="A0A545T679"/>
<comment type="caution">
    <text evidence="6">The sequence shown here is derived from an EMBL/GenBank/DDBJ whole genome shotgun (WGS) entry which is preliminary data.</text>
</comment>
<dbReference type="PROSITE" id="PS50931">
    <property type="entry name" value="HTH_LYSR"/>
    <property type="match status" value="2"/>
</dbReference>
<keyword evidence="2" id="KW-0805">Transcription regulation</keyword>
<keyword evidence="7" id="KW-1185">Reference proteome</keyword>
<name>A0A545T679_9GAMM</name>
<evidence type="ECO:0000313" key="7">
    <source>
        <dbReference type="Proteomes" id="UP000319732"/>
    </source>
</evidence>
<dbReference type="Gene3D" id="3.40.190.290">
    <property type="match status" value="1"/>
</dbReference>
<evidence type="ECO:0000259" key="5">
    <source>
        <dbReference type="PROSITE" id="PS50931"/>
    </source>
</evidence>
<dbReference type="PANTHER" id="PTHR30419">
    <property type="entry name" value="HTH-TYPE TRANSCRIPTIONAL REGULATOR YBHD"/>
    <property type="match status" value="1"/>
</dbReference>